<protein>
    <recommendedName>
        <fullName evidence="2">FMN-binding domain-containing protein</fullName>
    </recommendedName>
</protein>
<comment type="caution">
    <text evidence="3">The sequence shown here is derived from an EMBL/GenBank/DDBJ whole genome shotgun (WGS) entry which is preliminary data.</text>
</comment>
<dbReference type="GO" id="GO:0010181">
    <property type="term" value="F:FMN binding"/>
    <property type="evidence" value="ECO:0007669"/>
    <property type="project" value="InterPro"/>
</dbReference>
<dbReference type="AlphaFoldDB" id="A0A917RZG3"/>
<sequence>MSKLSPKWITLCTAAIGLAYTAGYVVTEPKAAAVSLATQSSVQSGVNGSQNQGTPNSQGNSGSQGNQSSQAPSNSQSGQSSQGSSQTQSQSGYKDGTYTGQGMNQIGSVAVSVTIKQGKIASVQITDCTTSYPQSAIDPLPAQVVSRQNANVDNVSGATESTNDFVTAVQQALSQAQA</sequence>
<feature type="compositionally biased region" description="Low complexity" evidence="1">
    <location>
        <begin position="43"/>
        <end position="92"/>
    </location>
</feature>
<organism evidence="3 4">
    <name type="scientific">Sporolactobacillus putidus</name>
    <dbReference type="NCBI Taxonomy" id="492735"/>
    <lineage>
        <taxon>Bacteria</taxon>
        <taxon>Bacillati</taxon>
        <taxon>Bacillota</taxon>
        <taxon>Bacilli</taxon>
        <taxon>Bacillales</taxon>
        <taxon>Sporolactobacillaceae</taxon>
        <taxon>Sporolactobacillus</taxon>
    </lineage>
</organism>
<dbReference type="InterPro" id="IPR007329">
    <property type="entry name" value="FMN-bd"/>
</dbReference>
<proteinExistence type="predicted"/>
<dbReference type="GO" id="GO:0016020">
    <property type="term" value="C:membrane"/>
    <property type="evidence" value="ECO:0007669"/>
    <property type="project" value="InterPro"/>
</dbReference>
<feature type="domain" description="FMN-binding" evidence="2">
    <location>
        <begin position="102"/>
        <end position="176"/>
    </location>
</feature>
<evidence type="ECO:0000256" key="1">
    <source>
        <dbReference type="SAM" id="MobiDB-lite"/>
    </source>
</evidence>
<reference evidence="3" key="2">
    <citation type="submission" date="2020-09" db="EMBL/GenBank/DDBJ databases">
        <authorList>
            <person name="Sun Q."/>
            <person name="Ohkuma M."/>
        </authorList>
    </citation>
    <scope>NUCLEOTIDE SEQUENCE</scope>
    <source>
        <strain evidence="3">JCM 15325</strain>
    </source>
</reference>
<evidence type="ECO:0000313" key="3">
    <source>
        <dbReference type="EMBL" id="GGL46544.1"/>
    </source>
</evidence>
<accession>A0A917RZG3</accession>
<dbReference type="Proteomes" id="UP000654670">
    <property type="component" value="Unassembled WGS sequence"/>
</dbReference>
<reference evidence="3" key="1">
    <citation type="journal article" date="2014" name="Int. J. Syst. Evol. Microbiol.">
        <title>Complete genome sequence of Corynebacterium casei LMG S-19264T (=DSM 44701T), isolated from a smear-ripened cheese.</title>
        <authorList>
            <consortium name="US DOE Joint Genome Institute (JGI-PGF)"/>
            <person name="Walter F."/>
            <person name="Albersmeier A."/>
            <person name="Kalinowski J."/>
            <person name="Ruckert C."/>
        </authorList>
    </citation>
    <scope>NUCLEOTIDE SEQUENCE</scope>
    <source>
        <strain evidence="3">JCM 15325</strain>
    </source>
</reference>
<evidence type="ECO:0000313" key="4">
    <source>
        <dbReference type="Proteomes" id="UP000654670"/>
    </source>
</evidence>
<dbReference type="Gene3D" id="3.90.1010.20">
    <property type="match status" value="1"/>
</dbReference>
<dbReference type="SMART" id="SM00900">
    <property type="entry name" value="FMN_bind"/>
    <property type="match status" value="1"/>
</dbReference>
<dbReference type="RefSeq" id="WP_188801837.1">
    <property type="nucleotide sequence ID" value="NZ_BMOK01000003.1"/>
</dbReference>
<dbReference type="EMBL" id="BMOK01000003">
    <property type="protein sequence ID" value="GGL46544.1"/>
    <property type="molecule type" value="Genomic_DNA"/>
</dbReference>
<evidence type="ECO:0000259" key="2">
    <source>
        <dbReference type="SMART" id="SM00900"/>
    </source>
</evidence>
<name>A0A917RZG3_9BACL</name>
<gene>
    <name evidence="3" type="ORF">GCM10007968_08320</name>
</gene>
<feature type="region of interest" description="Disordered" evidence="1">
    <location>
        <begin position="43"/>
        <end position="99"/>
    </location>
</feature>
<keyword evidence="4" id="KW-1185">Reference proteome</keyword>
<dbReference type="Pfam" id="PF04205">
    <property type="entry name" value="FMN_bind"/>
    <property type="match status" value="1"/>
</dbReference>